<evidence type="ECO:0000313" key="2">
    <source>
        <dbReference type="Proteomes" id="UP000054565"/>
    </source>
</evidence>
<reference evidence="2" key="1">
    <citation type="journal article" date="2010" name="Genome Res.">
        <title>Population genomic sequencing of Coccidioides fungi reveals recent hybridization and transposon control.</title>
        <authorList>
            <person name="Neafsey D.E."/>
            <person name="Barker B.M."/>
            <person name="Sharpton T.J."/>
            <person name="Stajich J.E."/>
            <person name="Park D.J."/>
            <person name="Whiston E."/>
            <person name="Hung C.-Y."/>
            <person name="McMahan C."/>
            <person name="White J."/>
            <person name="Sykes S."/>
            <person name="Heiman D."/>
            <person name="Young S."/>
            <person name="Zeng Q."/>
            <person name="Abouelleil A."/>
            <person name="Aftuck L."/>
            <person name="Bessette D."/>
            <person name="Brown A."/>
            <person name="FitzGerald M."/>
            <person name="Lui A."/>
            <person name="Macdonald J.P."/>
            <person name="Priest M."/>
            <person name="Orbach M.J."/>
            <person name="Galgiani J.N."/>
            <person name="Kirkland T.N."/>
            <person name="Cole G.T."/>
            <person name="Birren B.W."/>
            <person name="Henn M.R."/>
            <person name="Taylor J.W."/>
            <person name="Rounsley S.D."/>
        </authorList>
    </citation>
    <scope>NUCLEOTIDE SEQUENCE [LARGE SCALE GENOMIC DNA]</scope>
    <source>
        <strain evidence="2">RMSCC 2394</strain>
    </source>
</reference>
<organism evidence="1 2">
    <name type="scientific">Coccidioides immitis RMSCC 2394</name>
    <dbReference type="NCBI Taxonomy" id="404692"/>
    <lineage>
        <taxon>Eukaryota</taxon>
        <taxon>Fungi</taxon>
        <taxon>Dikarya</taxon>
        <taxon>Ascomycota</taxon>
        <taxon>Pezizomycotina</taxon>
        <taxon>Eurotiomycetes</taxon>
        <taxon>Eurotiomycetidae</taxon>
        <taxon>Onygenales</taxon>
        <taxon>Onygenaceae</taxon>
        <taxon>Coccidioides</taxon>
    </lineage>
</organism>
<proteinExistence type="predicted"/>
<gene>
    <name evidence="1" type="ORF">CIRG_08979</name>
</gene>
<evidence type="ECO:0000313" key="1">
    <source>
        <dbReference type="EMBL" id="KMP09746.1"/>
    </source>
</evidence>
<name>A0A0J6YM61_COCIT</name>
<sequence>MSGWIHAESLEAVNGQPPGSWNFKRDLVVLWNLRWNPFSRQHPIRWCVRYLCRWGPYDPSQLFIAPNRIGDSRIGTTLGTQPPPCTRRAGLLSVQAFPLVLFAGMRQMGESKSGRSALRPLNARGDWTTDAIHDRRYEGLRIEPQLLVWRQISGNGNVKHIYNIGHLFDDNLHLSVACTCVLFIATTACWVKPQPRYRIQIHAADDY</sequence>
<dbReference type="EMBL" id="DS028100">
    <property type="protein sequence ID" value="KMP09746.1"/>
    <property type="molecule type" value="Genomic_DNA"/>
</dbReference>
<accession>A0A0J6YM61</accession>
<dbReference type="Proteomes" id="UP000054565">
    <property type="component" value="Unassembled WGS sequence"/>
</dbReference>
<protein>
    <submittedName>
        <fullName evidence="1">Uncharacterized protein</fullName>
    </submittedName>
</protein>
<dbReference type="AlphaFoldDB" id="A0A0J6YM61"/>